<dbReference type="Proteomes" id="UP000660729">
    <property type="component" value="Unassembled WGS sequence"/>
</dbReference>
<reference evidence="2" key="1">
    <citation type="submission" date="2020-04" db="EMBL/GenBank/DDBJ databases">
        <title>Draft genome resource of the tomato pathogen Pseudocercospora fuligena.</title>
        <authorList>
            <person name="Zaccaron A."/>
        </authorList>
    </citation>
    <scope>NUCLEOTIDE SEQUENCE</scope>
    <source>
        <strain evidence="2">PF001</strain>
    </source>
</reference>
<name>A0A8H6RH80_9PEZI</name>
<feature type="region of interest" description="Disordered" evidence="1">
    <location>
        <begin position="1"/>
        <end position="23"/>
    </location>
</feature>
<keyword evidence="3" id="KW-1185">Reference proteome</keyword>
<evidence type="ECO:0000256" key="1">
    <source>
        <dbReference type="SAM" id="MobiDB-lite"/>
    </source>
</evidence>
<dbReference type="EMBL" id="JABCIY010000168">
    <property type="protein sequence ID" value="KAF7190939.1"/>
    <property type="molecule type" value="Genomic_DNA"/>
</dbReference>
<protein>
    <submittedName>
        <fullName evidence="2">Uncharacterized protein</fullName>
    </submittedName>
</protein>
<proteinExistence type="predicted"/>
<comment type="caution">
    <text evidence="2">The sequence shown here is derived from an EMBL/GenBank/DDBJ whole genome shotgun (WGS) entry which is preliminary data.</text>
</comment>
<evidence type="ECO:0000313" key="2">
    <source>
        <dbReference type="EMBL" id="KAF7190939.1"/>
    </source>
</evidence>
<accession>A0A8H6RH80</accession>
<organism evidence="2 3">
    <name type="scientific">Pseudocercospora fuligena</name>
    <dbReference type="NCBI Taxonomy" id="685502"/>
    <lineage>
        <taxon>Eukaryota</taxon>
        <taxon>Fungi</taxon>
        <taxon>Dikarya</taxon>
        <taxon>Ascomycota</taxon>
        <taxon>Pezizomycotina</taxon>
        <taxon>Dothideomycetes</taxon>
        <taxon>Dothideomycetidae</taxon>
        <taxon>Mycosphaerellales</taxon>
        <taxon>Mycosphaerellaceae</taxon>
        <taxon>Pseudocercospora</taxon>
    </lineage>
</organism>
<dbReference type="AlphaFoldDB" id="A0A8H6RH80"/>
<evidence type="ECO:0000313" key="3">
    <source>
        <dbReference type="Proteomes" id="UP000660729"/>
    </source>
</evidence>
<sequence length="166" mass="19086">MSAQPTEARTILDSDNEAESKDASMRNIRQHFNEWAASVYGLQSLTRYTNCIYADEEVVDAVLSVDPQASNVQELLKPKAYVKILDYQFQEKPRQWSAEQIDDEQLRRELNAGDEGFPPIGVEACRRNDVGWMKVSAHVLMSRAYKVLLSDGWYNYYRRPPAVVHD</sequence>
<dbReference type="OrthoDB" id="3625985at2759"/>
<gene>
    <name evidence="2" type="ORF">HII31_08098</name>
</gene>